<feature type="domain" description="Flagellar hook-associated protein 2 N-terminal" evidence="6">
    <location>
        <begin position="14"/>
        <end position="107"/>
    </location>
</feature>
<dbReference type="EMBL" id="OBEI01000001">
    <property type="protein sequence ID" value="SNZ03746.1"/>
    <property type="molecule type" value="Genomic_DNA"/>
</dbReference>
<proteinExistence type="inferred from homology"/>
<evidence type="ECO:0000259" key="7">
    <source>
        <dbReference type="Pfam" id="PF07195"/>
    </source>
</evidence>
<evidence type="ECO:0000259" key="6">
    <source>
        <dbReference type="Pfam" id="PF02465"/>
    </source>
</evidence>
<evidence type="ECO:0000256" key="4">
    <source>
        <dbReference type="ARBA" id="ARBA00023143"/>
    </source>
</evidence>
<dbReference type="AlphaFoldDB" id="A0A285N703"/>
<keyword evidence="5" id="KW-0964">Secreted</keyword>
<organism evidence="8 9">
    <name type="scientific">Persephonella hydrogeniphila</name>
    <dbReference type="NCBI Taxonomy" id="198703"/>
    <lineage>
        <taxon>Bacteria</taxon>
        <taxon>Pseudomonadati</taxon>
        <taxon>Aquificota</taxon>
        <taxon>Aquificia</taxon>
        <taxon>Aquificales</taxon>
        <taxon>Hydrogenothermaceae</taxon>
        <taxon>Persephonella</taxon>
    </lineage>
</organism>
<dbReference type="Proteomes" id="UP000219036">
    <property type="component" value="Unassembled WGS sequence"/>
</dbReference>
<dbReference type="GO" id="GO:0071973">
    <property type="term" value="P:bacterial-type flagellum-dependent cell motility"/>
    <property type="evidence" value="ECO:0007669"/>
    <property type="project" value="TreeGrafter"/>
</dbReference>
<comment type="similarity">
    <text evidence="1 5">Belongs to the FliD family.</text>
</comment>
<dbReference type="GO" id="GO:0007155">
    <property type="term" value="P:cell adhesion"/>
    <property type="evidence" value="ECO:0007669"/>
    <property type="project" value="InterPro"/>
</dbReference>
<evidence type="ECO:0000256" key="5">
    <source>
        <dbReference type="RuleBase" id="RU362066"/>
    </source>
</evidence>
<dbReference type="InterPro" id="IPR010809">
    <property type="entry name" value="FliD_C"/>
</dbReference>
<comment type="subcellular location">
    <subcellularLocation>
        <location evidence="5">Secreted</location>
    </subcellularLocation>
    <subcellularLocation>
        <location evidence="5">Bacterial flagellum</location>
    </subcellularLocation>
</comment>
<name>A0A285N703_9AQUI</name>
<accession>A0A285N703</accession>
<evidence type="ECO:0000256" key="2">
    <source>
        <dbReference type="ARBA" id="ARBA00011255"/>
    </source>
</evidence>
<dbReference type="GO" id="GO:0009424">
    <property type="term" value="C:bacterial-type flagellum hook"/>
    <property type="evidence" value="ECO:0007669"/>
    <property type="project" value="UniProtKB-UniRule"/>
</dbReference>
<gene>
    <name evidence="8" type="ORF">SAMN06265182_0461</name>
</gene>
<dbReference type="OrthoDB" id="9908at2"/>
<dbReference type="PANTHER" id="PTHR30288">
    <property type="entry name" value="FLAGELLAR CAP/ASSEMBLY PROTEIN FLID"/>
    <property type="match status" value="1"/>
</dbReference>
<comment type="function">
    <text evidence="5">Required for morphogenesis and for the elongation of the flagellar filament by facilitating polymerization of the flagellin monomers at the tip of growing filament. Forms a capping structure, which prevents flagellin subunits (transported through the central channel of the flagellum) from leaking out without polymerization at the distal end.</text>
</comment>
<keyword evidence="3 5" id="KW-0175">Coiled coil</keyword>
<sequence>MAGEFSITNVTGQGFDYQSYLEKYKELKLIPVNLMNQQIEDIQKKKQALSAIYDKLSALTSPALDLTLETTYETKKASLSNPDVADATVSNDAVDGTYSITVNSIAIANKWKIGTVNPITDIDQKFTENGSLTINYLKDGSANSLIIDYNNKSLRQIMEEINQSEDLEATIINLGTSSSPDYQLIIKSKNTGTDNAITGIDDSLNPGDDTAGIFSEDSTKTYETVAAQNAEVVIDGVTFSSSSNTLSGIINGVTITLKDTGTTELTISDDYSGVKEKLESILDGYNQLKTVIRLATGRGQPLQGEASLNTIATSIFGMISSYLGKYGLIDTEGDVETTKGLLKLNEDAFNEFIKRDDAKEILQGLGRALENYLNAYSDSLYLTDQKYSEKISSIQERIESMTESINREIENMRIRFARLNTYLAEMQSLQLRIENFAKGLSFQINEK</sequence>
<dbReference type="PANTHER" id="PTHR30288:SF0">
    <property type="entry name" value="FLAGELLAR HOOK-ASSOCIATED PROTEIN 2"/>
    <property type="match status" value="1"/>
</dbReference>
<dbReference type="Pfam" id="PF02465">
    <property type="entry name" value="FliD_N"/>
    <property type="match status" value="1"/>
</dbReference>
<protein>
    <recommendedName>
        <fullName evidence="5">Flagellar hook-associated protein 2</fullName>
        <shortName evidence="5">HAP2</shortName>
    </recommendedName>
    <alternativeName>
        <fullName evidence="5">Flagellar cap protein</fullName>
    </alternativeName>
</protein>
<evidence type="ECO:0000256" key="3">
    <source>
        <dbReference type="ARBA" id="ARBA00023054"/>
    </source>
</evidence>
<keyword evidence="9" id="KW-1185">Reference proteome</keyword>
<dbReference type="Pfam" id="PF07195">
    <property type="entry name" value="FliD_C"/>
    <property type="match status" value="1"/>
</dbReference>
<reference evidence="9" key="1">
    <citation type="submission" date="2017-09" db="EMBL/GenBank/DDBJ databases">
        <authorList>
            <person name="Varghese N."/>
            <person name="Submissions S."/>
        </authorList>
    </citation>
    <scope>NUCLEOTIDE SEQUENCE [LARGE SCALE GENOMIC DNA]</scope>
    <source>
        <strain evidence="9">DSM 15103</strain>
    </source>
</reference>
<keyword evidence="8" id="KW-0966">Cell projection</keyword>
<dbReference type="RefSeq" id="WP_096999641.1">
    <property type="nucleotide sequence ID" value="NZ_OBEI01000001.1"/>
</dbReference>
<evidence type="ECO:0000313" key="9">
    <source>
        <dbReference type="Proteomes" id="UP000219036"/>
    </source>
</evidence>
<keyword evidence="4 5" id="KW-0975">Bacterial flagellum</keyword>
<keyword evidence="8" id="KW-0282">Flagellum</keyword>
<feature type="coiled-coil region" evidence="5">
    <location>
        <begin position="32"/>
        <end position="59"/>
    </location>
</feature>
<dbReference type="InterPro" id="IPR040026">
    <property type="entry name" value="FliD"/>
</dbReference>
<feature type="domain" description="Flagellar hook-associated protein 2 C-terminal" evidence="7">
    <location>
        <begin position="227"/>
        <end position="428"/>
    </location>
</feature>
<evidence type="ECO:0000256" key="1">
    <source>
        <dbReference type="ARBA" id="ARBA00009764"/>
    </source>
</evidence>
<comment type="subunit">
    <text evidence="2 5">Homopentamer.</text>
</comment>
<dbReference type="InterPro" id="IPR003481">
    <property type="entry name" value="FliD_N"/>
</dbReference>
<dbReference type="GO" id="GO:0005576">
    <property type="term" value="C:extracellular region"/>
    <property type="evidence" value="ECO:0007669"/>
    <property type="project" value="UniProtKB-SubCell"/>
</dbReference>
<evidence type="ECO:0000313" key="8">
    <source>
        <dbReference type="EMBL" id="SNZ03746.1"/>
    </source>
</evidence>
<dbReference type="GO" id="GO:0009421">
    <property type="term" value="C:bacterial-type flagellum filament cap"/>
    <property type="evidence" value="ECO:0007669"/>
    <property type="project" value="InterPro"/>
</dbReference>
<keyword evidence="8" id="KW-0969">Cilium</keyword>